<keyword evidence="7" id="KW-0479">Metal-binding</keyword>
<keyword evidence="4 7" id="KW-0418">Kinase</keyword>
<dbReference type="InterPro" id="IPR027417">
    <property type="entry name" value="P-loop_NTPase"/>
</dbReference>
<dbReference type="Gene3D" id="3.40.50.300">
    <property type="entry name" value="P-loop containing nucleotide triphosphate hydrolases"/>
    <property type="match status" value="1"/>
</dbReference>
<feature type="binding site" evidence="7">
    <location>
        <begin position="11"/>
        <end position="16"/>
    </location>
    <ligand>
        <name>ATP</name>
        <dbReference type="ChEBI" id="CHEBI:30616"/>
    </ligand>
</feature>
<evidence type="ECO:0000313" key="9">
    <source>
        <dbReference type="Proteomes" id="UP000069001"/>
    </source>
</evidence>
<evidence type="ECO:0000256" key="2">
    <source>
        <dbReference type="ARBA" id="ARBA00022679"/>
    </source>
</evidence>
<evidence type="ECO:0000313" key="8">
    <source>
        <dbReference type="EMBL" id="KVK71982.1"/>
    </source>
</evidence>
<dbReference type="HAMAP" id="MF_00109">
    <property type="entry name" value="Shikimate_kinase"/>
    <property type="match status" value="1"/>
</dbReference>
<feature type="binding site" evidence="7">
    <location>
        <position position="33"/>
    </location>
    <ligand>
        <name>substrate</name>
    </ligand>
</feature>
<dbReference type="AlphaFoldDB" id="A0A103Z240"/>
<dbReference type="GO" id="GO:0000287">
    <property type="term" value="F:magnesium ion binding"/>
    <property type="evidence" value="ECO:0007669"/>
    <property type="project" value="UniProtKB-UniRule"/>
</dbReference>
<feature type="binding site" evidence="7">
    <location>
        <position position="127"/>
    </location>
    <ligand>
        <name>ATP</name>
        <dbReference type="ChEBI" id="CHEBI:30616"/>
    </ligand>
</feature>
<sequence>MPTVVLIGFKSCGKSTYGPLLAARLQGRCADLDRVLEQRHEAAAGERLAAHEIFARHGAAYFAHLESAALDELCAAADDAHARPAVLATTGATALSVANVARLRQLGPLVLLDTPRETIRRRWFSARLPAFVEPADPDASFARLYDERGPAYRAAADFIVATEGATDANVIETIVALLRGTLPAAGPAAD</sequence>
<dbReference type="UniPathway" id="UPA00053">
    <property type="reaction ID" value="UER00088"/>
</dbReference>
<dbReference type="PANTHER" id="PTHR21087:SF16">
    <property type="entry name" value="SHIKIMATE KINASE 1, CHLOROPLASTIC"/>
    <property type="match status" value="1"/>
</dbReference>
<evidence type="ECO:0000256" key="3">
    <source>
        <dbReference type="ARBA" id="ARBA00022741"/>
    </source>
</evidence>
<dbReference type="Pfam" id="PF01202">
    <property type="entry name" value="SKI"/>
    <property type="match status" value="1"/>
</dbReference>
<dbReference type="PANTHER" id="PTHR21087">
    <property type="entry name" value="SHIKIMATE KINASE"/>
    <property type="match status" value="1"/>
</dbReference>
<feature type="binding site" evidence="7">
    <location>
        <position position="148"/>
    </location>
    <ligand>
        <name>substrate</name>
    </ligand>
</feature>
<comment type="similarity">
    <text evidence="7">Belongs to the shikimate kinase family.</text>
</comment>
<dbReference type="EMBL" id="LOYH01000109">
    <property type="protein sequence ID" value="KVK71982.1"/>
    <property type="molecule type" value="Genomic_DNA"/>
</dbReference>
<dbReference type="EC" id="2.7.1.71" evidence="7"/>
<dbReference type="GO" id="GO:0009423">
    <property type="term" value="P:chorismate biosynthetic process"/>
    <property type="evidence" value="ECO:0007669"/>
    <property type="project" value="UniProtKB-UniRule"/>
</dbReference>
<keyword evidence="1 7" id="KW-0028">Amino-acid biosynthesis</keyword>
<comment type="subcellular location">
    <subcellularLocation>
        <location evidence="7">Cytoplasm</location>
    </subcellularLocation>
</comment>
<evidence type="ECO:0000256" key="4">
    <source>
        <dbReference type="ARBA" id="ARBA00022777"/>
    </source>
</evidence>
<comment type="caution">
    <text evidence="8">The sequence shown here is derived from an EMBL/GenBank/DDBJ whole genome shotgun (WGS) entry which is preliminary data.</text>
</comment>
<dbReference type="GO" id="GO:0004765">
    <property type="term" value="F:shikimate kinase activity"/>
    <property type="evidence" value="ECO:0007669"/>
    <property type="project" value="UniProtKB-UniRule"/>
</dbReference>
<dbReference type="Proteomes" id="UP000069001">
    <property type="component" value="Unassembled WGS sequence"/>
</dbReference>
<keyword evidence="6 7" id="KW-0057">Aromatic amino acid biosynthesis</keyword>
<dbReference type="GO" id="GO:0009073">
    <property type="term" value="P:aromatic amino acid family biosynthetic process"/>
    <property type="evidence" value="ECO:0007669"/>
    <property type="project" value="UniProtKB-KW"/>
</dbReference>
<proteinExistence type="inferred from homology"/>
<gene>
    <name evidence="7" type="primary">aroK</name>
    <name evidence="8" type="ORF">WS90_36110</name>
</gene>
<comment type="pathway">
    <text evidence="7">Metabolic intermediate biosynthesis; chorismate biosynthesis; chorismate from D-erythrose 4-phosphate and phosphoenolpyruvate: step 5/7.</text>
</comment>
<accession>A0A103Z240</accession>
<evidence type="ECO:0000256" key="5">
    <source>
        <dbReference type="ARBA" id="ARBA00022840"/>
    </source>
</evidence>
<dbReference type="GO" id="GO:0005829">
    <property type="term" value="C:cytosol"/>
    <property type="evidence" value="ECO:0007669"/>
    <property type="project" value="TreeGrafter"/>
</dbReference>
<keyword evidence="2 7" id="KW-0808">Transferase</keyword>
<comment type="function">
    <text evidence="7">Catalyzes the specific phosphorylation of the 3-hydroxyl group of shikimic acid using ATP as a cosubstrate.</text>
</comment>
<comment type="catalytic activity">
    <reaction evidence="7">
        <text>shikimate + ATP = 3-phosphoshikimate + ADP + H(+)</text>
        <dbReference type="Rhea" id="RHEA:13121"/>
        <dbReference type="ChEBI" id="CHEBI:15378"/>
        <dbReference type="ChEBI" id="CHEBI:30616"/>
        <dbReference type="ChEBI" id="CHEBI:36208"/>
        <dbReference type="ChEBI" id="CHEBI:145989"/>
        <dbReference type="ChEBI" id="CHEBI:456216"/>
        <dbReference type="EC" id="2.7.1.71"/>
    </reaction>
</comment>
<keyword evidence="5 7" id="KW-0067">ATP-binding</keyword>
<comment type="cofactor">
    <cofactor evidence="7">
        <name>Mg(2+)</name>
        <dbReference type="ChEBI" id="CHEBI:18420"/>
    </cofactor>
    <text evidence="7">Binds 1 Mg(2+) ion per subunit.</text>
</comment>
<name>A0A103Z240_BURCE</name>
<comment type="subunit">
    <text evidence="7">Monomer.</text>
</comment>
<protein>
    <recommendedName>
        <fullName evidence="7">Shikimate kinase</fullName>
        <shortName evidence="7">SK</shortName>
        <ecNumber evidence="7">2.7.1.71</ecNumber>
    </recommendedName>
</protein>
<organism evidence="8 9">
    <name type="scientific">Burkholderia cepacia</name>
    <name type="common">Pseudomonas cepacia</name>
    <dbReference type="NCBI Taxonomy" id="292"/>
    <lineage>
        <taxon>Bacteria</taxon>
        <taxon>Pseudomonadati</taxon>
        <taxon>Pseudomonadota</taxon>
        <taxon>Betaproteobacteria</taxon>
        <taxon>Burkholderiales</taxon>
        <taxon>Burkholderiaceae</taxon>
        <taxon>Burkholderia</taxon>
        <taxon>Burkholderia cepacia complex</taxon>
    </lineage>
</organism>
<feature type="binding site" evidence="7">
    <location>
        <position position="15"/>
    </location>
    <ligand>
        <name>Mg(2+)</name>
        <dbReference type="ChEBI" id="CHEBI:18420"/>
    </ligand>
</feature>
<dbReference type="PRINTS" id="PR01100">
    <property type="entry name" value="SHIKIMTKNASE"/>
</dbReference>
<dbReference type="GO" id="GO:0005524">
    <property type="term" value="F:ATP binding"/>
    <property type="evidence" value="ECO:0007669"/>
    <property type="project" value="UniProtKB-UniRule"/>
</dbReference>
<feature type="binding site" evidence="7">
    <location>
        <position position="91"/>
    </location>
    <ligand>
        <name>substrate</name>
    </ligand>
</feature>
<dbReference type="InterPro" id="IPR031322">
    <property type="entry name" value="Shikimate/glucono_kinase"/>
</dbReference>
<dbReference type="SUPFAM" id="SSF52540">
    <property type="entry name" value="P-loop containing nucleoside triphosphate hydrolases"/>
    <property type="match status" value="1"/>
</dbReference>
<evidence type="ECO:0000256" key="6">
    <source>
        <dbReference type="ARBA" id="ARBA00023141"/>
    </source>
</evidence>
<dbReference type="InterPro" id="IPR000623">
    <property type="entry name" value="Shikimate_kinase/TSH1"/>
</dbReference>
<keyword evidence="7" id="KW-0963">Cytoplasm</keyword>
<keyword evidence="7" id="KW-0460">Magnesium</keyword>
<keyword evidence="3 7" id="KW-0547">Nucleotide-binding</keyword>
<evidence type="ECO:0000256" key="1">
    <source>
        <dbReference type="ARBA" id="ARBA00022605"/>
    </source>
</evidence>
<dbReference type="GO" id="GO:0008652">
    <property type="term" value="P:amino acid biosynthetic process"/>
    <property type="evidence" value="ECO:0007669"/>
    <property type="project" value="UniProtKB-KW"/>
</dbReference>
<comment type="caution">
    <text evidence="7">Lacks conserved residue(s) required for the propagation of feature annotation.</text>
</comment>
<evidence type="ECO:0000256" key="7">
    <source>
        <dbReference type="HAMAP-Rule" id="MF_00109"/>
    </source>
</evidence>
<reference evidence="8 9" key="1">
    <citation type="submission" date="2015-11" db="EMBL/GenBank/DDBJ databases">
        <title>Expanding the genomic diversity of Burkholderia species for the development of highly accurate diagnostics.</title>
        <authorList>
            <person name="Sahl J."/>
            <person name="Keim P."/>
            <person name="Wagner D."/>
        </authorList>
    </citation>
    <scope>NUCLEOTIDE SEQUENCE [LARGE SCALE GENOMIC DNA]</scope>
    <source>
        <strain evidence="8 9">MSMB1302</strain>
    </source>
</reference>